<organism evidence="1">
    <name type="scientific">marine metagenome</name>
    <dbReference type="NCBI Taxonomy" id="408172"/>
    <lineage>
        <taxon>unclassified sequences</taxon>
        <taxon>metagenomes</taxon>
        <taxon>ecological metagenomes</taxon>
    </lineage>
</organism>
<proteinExistence type="predicted"/>
<accession>A0A382SRC3</accession>
<dbReference type="AlphaFoldDB" id="A0A382SRC3"/>
<reference evidence="1" key="1">
    <citation type="submission" date="2018-05" db="EMBL/GenBank/DDBJ databases">
        <authorList>
            <person name="Lanie J.A."/>
            <person name="Ng W.-L."/>
            <person name="Kazmierczak K.M."/>
            <person name="Andrzejewski T.M."/>
            <person name="Davidsen T.M."/>
            <person name="Wayne K.J."/>
            <person name="Tettelin H."/>
            <person name="Glass J.I."/>
            <person name="Rusch D."/>
            <person name="Podicherti R."/>
            <person name="Tsui H.-C.T."/>
            <person name="Winkler M.E."/>
        </authorList>
    </citation>
    <scope>NUCLEOTIDE SEQUENCE</scope>
</reference>
<evidence type="ECO:0000313" key="1">
    <source>
        <dbReference type="EMBL" id="SVD11431.1"/>
    </source>
</evidence>
<protein>
    <submittedName>
        <fullName evidence="1">Uncharacterized protein</fullName>
    </submittedName>
</protein>
<dbReference type="EMBL" id="UINC01130392">
    <property type="protein sequence ID" value="SVD11431.1"/>
    <property type="molecule type" value="Genomic_DNA"/>
</dbReference>
<feature type="non-terminal residue" evidence="1">
    <location>
        <position position="1"/>
    </location>
</feature>
<gene>
    <name evidence="1" type="ORF">METZ01_LOCUS364285</name>
</gene>
<name>A0A382SRC3_9ZZZZ</name>
<sequence length="40" mass="4541">NPIIYIIQTQPDPSTVPSVIGCRSTILKIWLCLYPHPLYS</sequence>